<keyword evidence="2 4" id="KW-0472">Membrane</keyword>
<evidence type="ECO:0008006" key="7">
    <source>
        <dbReference type="Google" id="ProtNLM"/>
    </source>
</evidence>
<accession>A0A9D4ZF11</accession>
<name>A0A9D4ZF11_ADICA</name>
<organism evidence="5 6">
    <name type="scientific">Adiantum capillus-veneris</name>
    <name type="common">Maidenhair fern</name>
    <dbReference type="NCBI Taxonomy" id="13818"/>
    <lineage>
        <taxon>Eukaryota</taxon>
        <taxon>Viridiplantae</taxon>
        <taxon>Streptophyta</taxon>
        <taxon>Embryophyta</taxon>
        <taxon>Tracheophyta</taxon>
        <taxon>Polypodiopsida</taxon>
        <taxon>Polypodiidae</taxon>
        <taxon>Polypodiales</taxon>
        <taxon>Pteridineae</taxon>
        <taxon>Pteridaceae</taxon>
        <taxon>Vittarioideae</taxon>
        <taxon>Adiantum</taxon>
    </lineage>
</organism>
<protein>
    <recommendedName>
        <fullName evidence="7">Late embryogenesis abundant protein LEA-2 subgroup domain-containing protein</fullName>
    </recommendedName>
</protein>
<evidence type="ECO:0000313" key="6">
    <source>
        <dbReference type="Proteomes" id="UP000886520"/>
    </source>
</evidence>
<keyword evidence="4" id="KW-1133">Transmembrane helix</keyword>
<dbReference type="AlphaFoldDB" id="A0A9D4ZF11"/>
<gene>
    <name evidence="5" type="ORF">GOP47_0013151</name>
</gene>
<feature type="region of interest" description="Disordered" evidence="3">
    <location>
        <begin position="276"/>
        <end position="295"/>
    </location>
</feature>
<dbReference type="InterPro" id="IPR044839">
    <property type="entry name" value="NDR1-like"/>
</dbReference>
<keyword evidence="4" id="KW-0812">Transmembrane</keyword>
<comment type="caution">
    <text evidence="5">The sequence shown here is derived from an EMBL/GenBank/DDBJ whole genome shotgun (WGS) entry which is preliminary data.</text>
</comment>
<feature type="compositionally biased region" description="Polar residues" evidence="3">
    <location>
        <begin position="1"/>
        <end position="21"/>
    </location>
</feature>
<dbReference type="EMBL" id="JABFUD020000013">
    <property type="protein sequence ID" value="KAI5070900.1"/>
    <property type="molecule type" value="Genomic_DNA"/>
</dbReference>
<dbReference type="GO" id="GO:0005886">
    <property type="term" value="C:plasma membrane"/>
    <property type="evidence" value="ECO:0007669"/>
    <property type="project" value="TreeGrafter"/>
</dbReference>
<evidence type="ECO:0000256" key="1">
    <source>
        <dbReference type="ARBA" id="ARBA00004370"/>
    </source>
</evidence>
<comment type="subcellular location">
    <subcellularLocation>
        <location evidence="1">Membrane</location>
    </subcellularLocation>
</comment>
<feature type="transmembrane region" description="Helical" evidence="4">
    <location>
        <begin position="138"/>
        <end position="159"/>
    </location>
</feature>
<sequence>MMQQQQQSKWESSTDLTTLPGSSPPRSPSTHFTSTRVGAAGKHSSSRPSNSFYYVQSPSQYDGDSIYNYRSGQSSPTASPGHPMAGDSRRSGGGKPGAHGKAGRFSSKCSVIDEENDGFHRTHPYQHPTDRLSARLRLFLFILVCCGALLGLIILLIWLSTRPSAPQVSVKNMVFHNLYIGPGKDASGVPTNMLTLNCTVQIEFNNTSKHLKAHLQPLHIDILYSKLSIATSKLKDYSQGKRSRKVIPIQMQASKVALYGASYELPTTDETVELDRLSPQSRTSVQARTPVYPIA</sequence>
<evidence type="ECO:0000256" key="4">
    <source>
        <dbReference type="SAM" id="Phobius"/>
    </source>
</evidence>
<dbReference type="Proteomes" id="UP000886520">
    <property type="component" value="Chromosome 13"/>
</dbReference>
<proteinExistence type="predicted"/>
<feature type="region of interest" description="Disordered" evidence="3">
    <location>
        <begin position="1"/>
        <end position="107"/>
    </location>
</feature>
<feature type="compositionally biased region" description="Polar residues" evidence="3">
    <location>
        <begin position="278"/>
        <end position="287"/>
    </location>
</feature>
<dbReference type="PANTHER" id="PTHR31234">
    <property type="entry name" value="LATE EMBRYOGENESIS ABUNDANT (LEA) HYDROXYPROLINE-RICH GLYCOPROTEIN FAMILY"/>
    <property type="match status" value="1"/>
</dbReference>
<evidence type="ECO:0000256" key="2">
    <source>
        <dbReference type="ARBA" id="ARBA00023136"/>
    </source>
</evidence>
<feature type="compositionally biased region" description="Polar residues" evidence="3">
    <location>
        <begin position="46"/>
        <end position="78"/>
    </location>
</feature>
<dbReference type="PANTHER" id="PTHR31234:SF2">
    <property type="entry name" value="OS05G0199100 PROTEIN"/>
    <property type="match status" value="1"/>
</dbReference>
<dbReference type="OrthoDB" id="903824at2759"/>
<keyword evidence="6" id="KW-1185">Reference proteome</keyword>
<reference evidence="5" key="1">
    <citation type="submission" date="2021-01" db="EMBL/GenBank/DDBJ databases">
        <title>Adiantum capillus-veneris genome.</title>
        <authorList>
            <person name="Fang Y."/>
            <person name="Liao Q."/>
        </authorList>
    </citation>
    <scope>NUCLEOTIDE SEQUENCE</scope>
    <source>
        <strain evidence="5">H3</strain>
        <tissue evidence="5">Leaf</tissue>
    </source>
</reference>
<evidence type="ECO:0000313" key="5">
    <source>
        <dbReference type="EMBL" id="KAI5070900.1"/>
    </source>
</evidence>
<dbReference type="GO" id="GO:0098542">
    <property type="term" value="P:defense response to other organism"/>
    <property type="evidence" value="ECO:0007669"/>
    <property type="project" value="InterPro"/>
</dbReference>
<evidence type="ECO:0000256" key="3">
    <source>
        <dbReference type="SAM" id="MobiDB-lite"/>
    </source>
</evidence>